<dbReference type="InterPro" id="IPR005665">
    <property type="entry name" value="SecF_bac"/>
</dbReference>
<accession>A0A382A293</accession>
<organism evidence="12">
    <name type="scientific">marine metagenome</name>
    <dbReference type="NCBI Taxonomy" id="408172"/>
    <lineage>
        <taxon>unclassified sequences</taxon>
        <taxon>metagenomes</taxon>
        <taxon>ecological metagenomes</taxon>
    </lineage>
</organism>
<sequence length="299" mass="32937">MSQRRASFMVSLFLILAGVGSLVMKQGPKLGIDFQGGTLIAVQFTQPMEITHIRSALNAVPLDGRVIDLSKEEMKHFGGETNVAIRLTPRENEGEQFVQSVITHLSTSFPDLVPEDSKDFILTIEKVGPKIGAELSGKAVMAIGSALILILLYISIRFEFIFALGAIVALSHDVLITLGIFSILDYEISLPIIAAFLTIVGYSLNDTIIIFDRIRENIKSNKRASYIDTVDKSINQSISRTLITSLTTFLVVFILWIFGGEVIHLFAFAMMIGVIIGTYSSIYVASPFVVLLHSRKHTK</sequence>
<keyword evidence="3" id="KW-0813">Transport</keyword>
<evidence type="ECO:0000256" key="4">
    <source>
        <dbReference type="ARBA" id="ARBA00022475"/>
    </source>
</evidence>
<keyword evidence="5 10" id="KW-0812">Transmembrane</keyword>
<dbReference type="NCBIfam" id="TIGR00916">
    <property type="entry name" value="2A0604s01"/>
    <property type="match status" value="1"/>
</dbReference>
<dbReference type="InterPro" id="IPR022646">
    <property type="entry name" value="SecD/SecF_CS"/>
</dbReference>
<dbReference type="GO" id="GO:0006886">
    <property type="term" value="P:intracellular protein transport"/>
    <property type="evidence" value="ECO:0007669"/>
    <property type="project" value="InterPro"/>
</dbReference>
<evidence type="ECO:0000256" key="5">
    <source>
        <dbReference type="ARBA" id="ARBA00022692"/>
    </source>
</evidence>
<feature type="transmembrane region" description="Helical" evidence="10">
    <location>
        <begin position="161"/>
        <end position="184"/>
    </location>
</feature>
<name>A0A382A293_9ZZZZ</name>
<dbReference type="InterPro" id="IPR055344">
    <property type="entry name" value="SecD_SecF_C_bact"/>
</dbReference>
<proteinExistence type="inferred from homology"/>
<keyword evidence="8" id="KW-0811">Translocation</keyword>
<evidence type="ECO:0000256" key="1">
    <source>
        <dbReference type="ARBA" id="ARBA00004651"/>
    </source>
</evidence>
<evidence type="ECO:0000256" key="2">
    <source>
        <dbReference type="ARBA" id="ARBA00015792"/>
    </source>
</evidence>
<dbReference type="InterPro" id="IPR022813">
    <property type="entry name" value="SecD/SecF_arch_bac"/>
</dbReference>
<evidence type="ECO:0000256" key="7">
    <source>
        <dbReference type="ARBA" id="ARBA00022989"/>
    </source>
</evidence>
<dbReference type="FunFam" id="1.20.1640.10:FF:000024">
    <property type="entry name" value="Multifunctional fusion protein"/>
    <property type="match status" value="1"/>
</dbReference>
<dbReference type="SUPFAM" id="SSF82866">
    <property type="entry name" value="Multidrug efflux transporter AcrB transmembrane domain"/>
    <property type="match status" value="1"/>
</dbReference>
<dbReference type="InterPro" id="IPR048634">
    <property type="entry name" value="SecD_SecF_C"/>
</dbReference>
<keyword evidence="4" id="KW-1003">Cell membrane</keyword>
<keyword evidence="9 10" id="KW-0472">Membrane</keyword>
<feature type="transmembrane region" description="Helical" evidence="10">
    <location>
        <begin position="242"/>
        <end position="259"/>
    </location>
</feature>
<dbReference type="GO" id="GO:0005886">
    <property type="term" value="C:plasma membrane"/>
    <property type="evidence" value="ECO:0007669"/>
    <property type="project" value="UniProtKB-SubCell"/>
</dbReference>
<evidence type="ECO:0000313" key="12">
    <source>
        <dbReference type="EMBL" id="SVA95187.1"/>
    </source>
</evidence>
<reference evidence="12" key="1">
    <citation type="submission" date="2018-05" db="EMBL/GenBank/DDBJ databases">
        <authorList>
            <person name="Lanie J.A."/>
            <person name="Ng W.-L."/>
            <person name="Kazmierczak K.M."/>
            <person name="Andrzejewski T.M."/>
            <person name="Davidsen T.M."/>
            <person name="Wayne K.J."/>
            <person name="Tettelin H."/>
            <person name="Glass J.I."/>
            <person name="Rusch D."/>
            <person name="Podicherti R."/>
            <person name="Tsui H.-C.T."/>
            <person name="Winkler M.E."/>
        </authorList>
    </citation>
    <scope>NUCLEOTIDE SEQUENCE</scope>
</reference>
<evidence type="ECO:0000256" key="10">
    <source>
        <dbReference type="SAM" id="Phobius"/>
    </source>
</evidence>
<evidence type="ECO:0000256" key="9">
    <source>
        <dbReference type="ARBA" id="ARBA00023136"/>
    </source>
</evidence>
<evidence type="ECO:0000259" key="11">
    <source>
        <dbReference type="Pfam" id="PF02355"/>
    </source>
</evidence>
<evidence type="ECO:0000256" key="8">
    <source>
        <dbReference type="ARBA" id="ARBA00023010"/>
    </source>
</evidence>
<gene>
    <name evidence="12" type="ORF">METZ01_LOCUS148041</name>
</gene>
<comment type="subcellular location">
    <subcellularLocation>
        <location evidence="1">Cell membrane</location>
        <topology evidence="1">Multi-pass membrane protein</topology>
    </subcellularLocation>
</comment>
<keyword evidence="6" id="KW-0653">Protein transport</keyword>
<feature type="transmembrane region" description="Helical" evidence="10">
    <location>
        <begin position="190"/>
        <end position="211"/>
    </location>
</feature>
<evidence type="ECO:0000256" key="6">
    <source>
        <dbReference type="ARBA" id="ARBA00022927"/>
    </source>
</evidence>
<dbReference type="Gene3D" id="1.20.1640.10">
    <property type="entry name" value="Multidrug efflux transporter AcrB transmembrane domain"/>
    <property type="match status" value="1"/>
</dbReference>
<dbReference type="Pfam" id="PF07549">
    <property type="entry name" value="Sec_GG"/>
    <property type="match status" value="1"/>
</dbReference>
<dbReference type="InterPro" id="IPR022645">
    <property type="entry name" value="SecD/SecF_bac"/>
</dbReference>
<dbReference type="PANTHER" id="PTHR30081:SF8">
    <property type="entry name" value="PROTEIN TRANSLOCASE SUBUNIT SECF"/>
    <property type="match status" value="1"/>
</dbReference>
<dbReference type="PRINTS" id="PR01755">
    <property type="entry name" value="SECFTRNLCASE"/>
</dbReference>
<dbReference type="AlphaFoldDB" id="A0A382A293"/>
<dbReference type="PANTHER" id="PTHR30081">
    <property type="entry name" value="PROTEIN-EXPORT MEMBRANE PROTEIN SEC"/>
    <property type="match status" value="1"/>
</dbReference>
<feature type="domain" description="Protein export membrane protein SecD/SecF C-terminal" evidence="11">
    <location>
        <begin position="121"/>
        <end position="294"/>
    </location>
</feature>
<dbReference type="NCBIfam" id="TIGR00966">
    <property type="entry name" value="transloc_SecF"/>
    <property type="match status" value="1"/>
</dbReference>
<keyword evidence="7 10" id="KW-1133">Transmembrane helix</keyword>
<dbReference type="GO" id="GO:0015450">
    <property type="term" value="F:protein-transporting ATPase activity"/>
    <property type="evidence" value="ECO:0007669"/>
    <property type="project" value="InterPro"/>
</dbReference>
<feature type="transmembrane region" description="Helical" evidence="10">
    <location>
        <begin position="135"/>
        <end position="154"/>
    </location>
</feature>
<dbReference type="Pfam" id="PF02355">
    <property type="entry name" value="SecD_SecF_C"/>
    <property type="match status" value="1"/>
</dbReference>
<evidence type="ECO:0000256" key="3">
    <source>
        <dbReference type="ARBA" id="ARBA00022448"/>
    </source>
</evidence>
<dbReference type="HAMAP" id="MF_01464_B">
    <property type="entry name" value="SecF_B"/>
    <property type="match status" value="1"/>
</dbReference>
<feature type="transmembrane region" description="Helical" evidence="10">
    <location>
        <begin position="265"/>
        <end position="292"/>
    </location>
</feature>
<protein>
    <recommendedName>
        <fullName evidence="2">Protein translocase subunit SecF</fullName>
    </recommendedName>
</protein>
<dbReference type="EMBL" id="UINC01023466">
    <property type="protein sequence ID" value="SVA95187.1"/>
    <property type="molecule type" value="Genomic_DNA"/>
</dbReference>